<dbReference type="OrthoDB" id="9813913at2"/>
<dbReference type="FunFam" id="3.30.70.270:FF:000001">
    <property type="entry name" value="Diguanylate cyclase domain protein"/>
    <property type="match status" value="1"/>
</dbReference>
<feature type="domain" description="GGDEF" evidence="5">
    <location>
        <begin position="150"/>
        <end position="284"/>
    </location>
</feature>
<dbReference type="KEGG" id="thig:FE785_07700"/>
<keyword evidence="4" id="KW-0812">Transmembrane</keyword>
<dbReference type="InterPro" id="IPR029787">
    <property type="entry name" value="Nucleotide_cyclase"/>
</dbReference>
<keyword evidence="4" id="KW-0472">Membrane</keyword>
<gene>
    <name evidence="6" type="ORF">FE785_07700</name>
</gene>
<feature type="transmembrane region" description="Helical" evidence="4">
    <location>
        <begin position="89"/>
        <end position="107"/>
    </location>
</feature>
<dbReference type="Proteomes" id="UP000304864">
    <property type="component" value="Chromosome"/>
</dbReference>
<name>A0A4P9K638_9GAMM</name>
<dbReference type="GO" id="GO:0043709">
    <property type="term" value="P:cell adhesion involved in single-species biofilm formation"/>
    <property type="evidence" value="ECO:0007669"/>
    <property type="project" value="TreeGrafter"/>
</dbReference>
<dbReference type="SUPFAM" id="SSF55073">
    <property type="entry name" value="Nucleotide cyclase"/>
    <property type="match status" value="1"/>
</dbReference>
<dbReference type="InterPro" id="IPR043128">
    <property type="entry name" value="Rev_trsase/Diguanyl_cyclase"/>
</dbReference>
<feature type="transmembrane region" description="Helical" evidence="4">
    <location>
        <begin position="43"/>
        <end position="69"/>
    </location>
</feature>
<evidence type="ECO:0000256" key="3">
    <source>
        <dbReference type="ARBA" id="ARBA00034247"/>
    </source>
</evidence>
<evidence type="ECO:0000256" key="1">
    <source>
        <dbReference type="ARBA" id="ARBA00001946"/>
    </source>
</evidence>
<dbReference type="RefSeq" id="WP_138565198.1">
    <property type="nucleotide sequence ID" value="NZ_CP040602.1"/>
</dbReference>
<dbReference type="PROSITE" id="PS50887">
    <property type="entry name" value="GGDEF"/>
    <property type="match status" value="1"/>
</dbReference>
<proteinExistence type="predicted"/>
<evidence type="ECO:0000259" key="5">
    <source>
        <dbReference type="PROSITE" id="PS50887"/>
    </source>
</evidence>
<keyword evidence="4" id="KW-1133">Transmembrane helix</keyword>
<evidence type="ECO:0000256" key="2">
    <source>
        <dbReference type="ARBA" id="ARBA00012528"/>
    </source>
</evidence>
<keyword evidence="7" id="KW-1185">Reference proteome</keyword>
<dbReference type="SMART" id="SM00267">
    <property type="entry name" value="GGDEF"/>
    <property type="match status" value="1"/>
</dbReference>
<dbReference type="EC" id="2.7.7.65" evidence="2"/>
<comment type="catalytic activity">
    <reaction evidence="3">
        <text>2 GTP = 3',3'-c-di-GMP + 2 diphosphate</text>
        <dbReference type="Rhea" id="RHEA:24898"/>
        <dbReference type="ChEBI" id="CHEBI:33019"/>
        <dbReference type="ChEBI" id="CHEBI:37565"/>
        <dbReference type="ChEBI" id="CHEBI:58805"/>
        <dbReference type="EC" id="2.7.7.65"/>
    </reaction>
</comment>
<comment type="cofactor">
    <cofactor evidence="1">
        <name>Mg(2+)</name>
        <dbReference type="ChEBI" id="CHEBI:18420"/>
    </cofactor>
</comment>
<evidence type="ECO:0000256" key="4">
    <source>
        <dbReference type="SAM" id="Phobius"/>
    </source>
</evidence>
<dbReference type="CDD" id="cd01949">
    <property type="entry name" value="GGDEF"/>
    <property type="match status" value="1"/>
</dbReference>
<dbReference type="NCBIfam" id="TIGR00254">
    <property type="entry name" value="GGDEF"/>
    <property type="match status" value="1"/>
</dbReference>
<dbReference type="InterPro" id="IPR000160">
    <property type="entry name" value="GGDEF_dom"/>
</dbReference>
<dbReference type="InterPro" id="IPR050469">
    <property type="entry name" value="Diguanylate_Cyclase"/>
</dbReference>
<dbReference type="Gene3D" id="3.30.70.270">
    <property type="match status" value="1"/>
</dbReference>
<dbReference type="PANTHER" id="PTHR45138:SF9">
    <property type="entry name" value="DIGUANYLATE CYCLASE DGCM-RELATED"/>
    <property type="match status" value="1"/>
</dbReference>
<reference evidence="6 7" key="1">
    <citation type="submission" date="2019-05" db="EMBL/GenBank/DDBJ databases">
        <title>Thiomicrorhabdus sediminis sp. nov, a novel sulfur-oxidizing bacterium isolated from coastal sediment.</title>
        <authorList>
            <person name="Liu X."/>
        </authorList>
    </citation>
    <scope>NUCLEOTIDE SEQUENCE [LARGE SCALE GENOMIC DNA]</scope>
    <source>
        <strain evidence="6 7">G1</strain>
    </source>
</reference>
<organism evidence="6 7">
    <name type="scientific">Thiomicrorhabdus sediminis</name>
    <dbReference type="NCBI Taxonomy" id="2580412"/>
    <lineage>
        <taxon>Bacteria</taxon>
        <taxon>Pseudomonadati</taxon>
        <taxon>Pseudomonadota</taxon>
        <taxon>Gammaproteobacteria</taxon>
        <taxon>Thiotrichales</taxon>
        <taxon>Piscirickettsiaceae</taxon>
        <taxon>Thiomicrorhabdus</taxon>
    </lineage>
</organism>
<dbReference type="PANTHER" id="PTHR45138">
    <property type="entry name" value="REGULATORY COMPONENTS OF SENSORY TRANSDUCTION SYSTEM"/>
    <property type="match status" value="1"/>
</dbReference>
<evidence type="ECO:0000313" key="7">
    <source>
        <dbReference type="Proteomes" id="UP000304864"/>
    </source>
</evidence>
<dbReference type="Pfam" id="PF00990">
    <property type="entry name" value="GGDEF"/>
    <property type="match status" value="1"/>
</dbReference>
<evidence type="ECO:0000313" key="6">
    <source>
        <dbReference type="EMBL" id="QCU90524.1"/>
    </source>
</evidence>
<accession>A0A4P9K638</accession>
<dbReference type="GO" id="GO:0052621">
    <property type="term" value="F:diguanylate cyclase activity"/>
    <property type="evidence" value="ECO:0007669"/>
    <property type="project" value="UniProtKB-EC"/>
</dbReference>
<dbReference type="EMBL" id="CP040602">
    <property type="protein sequence ID" value="QCU90524.1"/>
    <property type="molecule type" value="Genomic_DNA"/>
</dbReference>
<dbReference type="GO" id="GO:0005886">
    <property type="term" value="C:plasma membrane"/>
    <property type="evidence" value="ECO:0007669"/>
    <property type="project" value="TreeGrafter"/>
</dbReference>
<sequence length="287" mass="33045">MPDSTFYTQATVLVYGLLIAMWLYIVLFYILQYKKRTKTNKALTLLLIILGIDAFRSLFESSYFGVWYLSIAGWLDMDVYTLLMEPQNVIIPKFVNLLSTSLVIFFLHKYLQRERYNYLNAISDPLTKVYNRHYFHEVLFNQRKPISKDKQLSYMLIDIDDFKTINDECGHDAGDKTLIAVAHTIKSQLRSEDLVVRWGGEEFLVALPGMDVLTANKYAENIRLAVEKIKACDSKMPITITSSVIEVQDAIADQELFEKAFKILDKTLYQAKQQGKNTVKIATFGDA</sequence>
<protein>
    <recommendedName>
        <fullName evidence="2">diguanylate cyclase</fullName>
        <ecNumber evidence="2">2.7.7.65</ecNumber>
    </recommendedName>
</protein>
<dbReference type="AlphaFoldDB" id="A0A4P9K638"/>
<feature type="transmembrane region" description="Helical" evidence="4">
    <location>
        <begin position="12"/>
        <end position="31"/>
    </location>
</feature>
<dbReference type="GO" id="GO:1902201">
    <property type="term" value="P:negative regulation of bacterial-type flagellum-dependent cell motility"/>
    <property type="evidence" value="ECO:0007669"/>
    <property type="project" value="TreeGrafter"/>
</dbReference>